<evidence type="ECO:0000313" key="3">
    <source>
        <dbReference type="WBParaSite" id="ACRNAN_Path_1299.g5086.t1"/>
    </source>
</evidence>
<feature type="region of interest" description="Disordered" evidence="1">
    <location>
        <begin position="23"/>
        <end position="78"/>
    </location>
</feature>
<keyword evidence="2" id="KW-1185">Reference proteome</keyword>
<evidence type="ECO:0000313" key="2">
    <source>
        <dbReference type="Proteomes" id="UP000887540"/>
    </source>
</evidence>
<dbReference type="Proteomes" id="UP000887540">
    <property type="component" value="Unplaced"/>
</dbReference>
<feature type="compositionally biased region" description="Basic and acidic residues" evidence="1">
    <location>
        <begin position="132"/>
        <end position="150"/>
    </location>
</feature>
<sequence length="189" mass="21240">MNLDETTDNILRRARQREAELKKLESDLHGNDNLTLVKKETPKKSILSPIQSPIKPLSSMNRSEDENSSPQKTERKSRFAKLAAEFDEFECDLKPHNLTKENVVKGPQKRISMGGETRASVLFTPGYVPQPTERRSIASKQDKLTPEKKPSLSTTIFEEEPKSPKTLGLSFWANATSETSLTASVRKSL</sequence>
<evidence type="ECO:0000256" key="1">
    <source>
        <dbReference type="SAM" id="MobiDB-lite"/>
    </source>
</evidence>
<organism evidence="2 3">
    <name type="scientific">Acrobeloides nanus</name>
    <dbReference type="NCBI Taxonomy" id="290746"/>
    <lineage>
        <taxon>Eukaryota</taxon>
        <taxon>Metazoa</taxon>
        <taxon>Ecdysozoa</taxon>
        <taxon>Nematoda</taxon>
        <taxon>Chromadorea</taxon>
        <taxon>Rhabditida</taxon>
        <taxon>Tylenchina</taxon>
        <taxon>Cephalobomorpha</taxon>
        <taxon>Cephaloboidea</taxon>
        <taxon>Cephalobidae</taxon>
        <taxon>Acrobeloides</taxon>
    </lineage>
</organism>
<proteinExistence type="predicted"/>
<accession>A0A914BYJ0</accession>
<reference evidence="3" key="1">
    <citation type="submission" date="2022-11" db="UniProtKB">
        <authorList>
            <consortium name="WormBaseParasite"/>
        </authorList>
    </citation>
    <scope>IDENTIFICATION</scope>
</reference>
<dbReference type="WBParaSite" id="ACRNAN_Path_1299.g5086.t1">
    <property type="protein sequence ID" value="ACRNAN_Path_1299.g5086.t1"/>
    <property type="gene ID" value="ACRNAN_Path_1299.g5086"/>
</dbReference>
<dbReference type="AlphaFoldDB" id="A0A914BYJ0"/>
<protein>
    <submittedName>
        <fullName evidence="3">Uncharacterized protein</fullName>
    </submittedName>
</protein>
<name>A0A914BYJ0_9BILA</name>
<feature type="region of interest" description="Disordered" evidence="1">
    <location>
        <begin position="126"/>
        <end position="163"/>
    </location>
</feature>